<dbReference type="SMART" id="SM00729">
    <property type="entry name" value="Elp3"/>
    <property type="match status" value="1"/>
</dbReference>
<dbReference type="InterPro" id="IPR036390">
    <property type="entry name" value="WH_DNA-bd_sf"/>
</dbReference>
<dbReference type="Pfam" id="PF04055">
    <property type="entry name" value="Radical_SAM"/>
    <property type="match status" value="1"/>
</dbReference>
<dbReference type="OrthoDB" id="17974at2157"/>
<dbReference type="InterPro" id="IPR036388">
    <property type="entry name" value="WH-like_DNA-bd_sf"/>
</dbReference>
<feature type="region of interest" description="Disordered" evidence="7">
    <location>
        <begin position="302"/>
        <end position="324"/>
    </location>
</feature>
<evidence type="ECO:0000256" key="6">
    <source>
        <dbReference type="ARBA" id="ARBA00023014"/>
    </source>
</evidence>
<dbReference type="Gene3D" id="1.10.10.10">
    <property type="entry name" value="Winged helix-like DNA-binding domain superfamily/Winged helix DNA-binding domain"/>
    <property type="match status" value="1"/>
</dbReference>
<evidence type="ECO:0000313" key="10">
    <source>
        <dbReference type="Proteomes" id="UP000730161"/>
    </source>
</evidence>
<dbReference type="EMBL" id="JWHL01000006">
    <property type="protein sequence ID" value="MBR1368931.1"/>
    <property type="molecule type" value="Genomic_DNA"/>
</dbReference>
<evidence type="ECO:0000256" key="7">
    <source>
        <dbReference type="SAM" id="MobiDB-lite"/>
    </source>
</evidence>
<keyword evidence="2" id="KW-0004">4Fe-4S</keyword>
<dbReference type="SFLD" id="SFLDS00029">
    <property type="entry name" value="Radical_SAM"/>
    <property type="match status" value="1"/>
</dbReference>
<evidence type="ECO:0000256" key="4">
    <source>
        <dbReference type="ARBA" id="ARBA00022723"/>
    </source>
</evidence>
<dbReference type="GO" id="GO:0003824">
    <property type="term" value="F:catalytic activity"/>
    <property type="evidence" value="ECO:0007669"/>
    <property type="project" value="InterPro"/>
</dbReference>
<evidence type="ECO:0000259" key="8">
    <source>
        <dbReference type="PROSITE" id="PS51918"/>
    </source>
</evidence>
<evidence type="ECO:0000256" key="2">
    <source>
        <dbReference type="ARBA" id="ARBA00022485"/>
    </source>
</evidence>
<protein>
    <submittedName>
        <fullName evidence="9">Fe-S oxidoreductase</fullName>
    </submittedName>
</protein>
<comment type="caution">
    <text evidence="9">The sequence shown here is derived from an EMBL/GenBank/DDBJ whole genome shotgun (WGS) entry which is preliminary data.</text>
</comment>
<dbReference type="InterPro" id="IPR040084">
    <property type="entry name" value="GTPase_Obg"/>
</dbReference>
<dbReference type="AlphaFoldDB" id="A0A8J7W748"/>
<comment type="cofactor">
    <cofactor evidence="1">
        <name>[4Fe-4S] cluster</name>
        <dbReference type="ChEBI" id="CHEBI:49883"/>
    </cofactor>
</comment>
<dbReference type="GO" id="GO:0051539">
    <property type="term" value="F:4 iron, 4 sulfur cluster binding"/>
    <property type="evidence" value="ECO:0007669"/>
    <property type="project" value="UniProtKB-KW"/>
</dbReference>
<dbReference type="PROSITE" id="PS51918">
    <property type="entry name" value="RADICAL_SAM"/>
    <property type="match status" value="1"/>
</dbReference>
<dbReference type="InterPro" id="IPR013785">
    <property type="entry name" value="Aldolase_TIM"/>
</dbReference>
<evidence type="ECO:0000256" key="1">
    <source>
        <dbReference type="ARBA" id="ARBA00001966"/>
    </source>
</evidence>
<dbReference type="SUPFAM" id="SSF102114">
    <property type="entry name" value="Radical SAM enzymes"/>
    <property type="match status" value="1"/>
</dbReference>
<dbReference type="PANTHER" id="PTHR43787">
    <property type="entry name" value="FEMO COFACTOR BIOSYNTHESIS PROTEIN NIFB-RELATED"/>
    <property type="match status" value="1"/>
</dbReference>
<dbReference type="Proteomes" id="UP000730161">
    <property type="component" value="Unassembled WGS sequence"/>
</dbReference>
<dbReference type="GO" id="GO:0046872">
    <property type="term" value="F:metal ion binding"/>
    <property type="evidence" value="ECO:0007669"/>
    <property type="project" value="UniProtKB-KW"/>
</dbReference>
<feature type="domain" description="Radical SAM core" evidence="8">
    <location>
        <begin position="13"/>
        <end position="237"/>
    </location>
</feature>
<dbReference type="SUPFAM" id="SSF46785">
    <property type="entry name" value="Winged helix' DNA-binding domain"/>
    <property type="match status" value="1"/>
</dbReference>
<sequence>MRRKHIFGPVQSHRLGRSLGIDLIPYKTCSYNCVYCECGETTIQTIERSIIIPENEVMEELRSTLSTSPQLDSVTFAGSGEPTLSLSLGNVIAMVKEEFPQYIISVLTNGSLLTRSDVREELMRADRVIPTLTSARQETFERIHRPHPSLSIDAIIAGMEEFRREYRGGIWLEIFIIPGVNTSEEELISLRDAITRINPDRVQLNTLDRPAPESWVQAASEAELNMVREILGREKVEIVNLSPSAPKSGTVPGEEKEMISAMLSRRPSTIEDIITATGMSGGEVAKILRDLENAGEIRSYRGTRGTFYSSSLPDEGDPKEEENH</sequence>
<feature type="compositionally biased region" description="Acidic residues" evidence="7">
    <location>
        <begin position="314"/>
        <end position="324"/>
    </location>
</feature>
<keyword evidence="10" id="KW-1185">Reference proteome</keyword>
<dbReference type="Gene3D" id="3.20.20.70">
    <property type="entry name" value="Aldolase class I"/>
    <property type="match status" value="1"/>
</dbReference>
<dbReference type="SFLD" id="SFLDG01083">
    <property type="entry name" value="Uncharacterised_Radical_SAM_Su"/>
    <property type="match status" value="1"/>
</dbReference>
<dbReference type="PANTHER" id="PTHR43787:SF11">
    <property type="entry name" value="UPF0026 PROTEIN SLR1464"/>
    <property type="match status" value="1"/>
</dbReference>
<keyword evidence="3" id="KW-0949">S-adenosyl-L-methionine</keyword>
<evidence type="ECO:0000256" key="3">
    <source>
        <dbReference type="ARBA" id="ARBA00022691"/>
    </source>
</evidence>
<proteinExistence type="predicted"/>
<organism evidence="9 10">
    <name type="scientific">Methanocalculus chunghsingensis</name>
    <dbReference type="NCBI Taxonomy" id="156457"/>
    <lineage>
        <taxon>Archaea</taxon>
        <taxon>Methanobacteriati</taxon>
        <taxon>Methanobacteriota</taxon>
        <taxon>Stenosarchaea group</taxon>
        <taxon>Methanomicrobia</taxon>
        <taxon>Methanomicrobiales</taxon>
        <taxon>Methanocalculaceae</taxon>
        <taxon>Methanocalculus</taxon>
    </lineage>
</organism>
<dbReference type="InterPro" id="IPR006638">
    <property type="entry name" value="Elp3/MiaA/NifB-like_rSAM"/>
</dbReference>
<keyword evidence="4" id="KW-0479">Metal-binding</keyword>
<evidence type="ECO:0000256" key="5">
    <source>
        <dbReference type="ARBA" id="ARBA00023004"/>
    </source>
</evidence>
<dbReference type="InterPro" id="IPR058240">
    <property type="entry name" value="rSAM_sf"/>
</dbReference>
<dbReference type="CDD" id="cd01335">
    <property type="entry name" value="Radical_SAM"/>
    <property type="match status" value="1"/>
</dbReference>
<keyword evidence="6" id="KW-0411">Iron-sulfur</keyword>
<dbReference type="InterPro" id="IPR007197">
    <property type="entry name" value="rSAM"/>
</dbReference>
<gene>
    <name evidence="9" type="ORF">RJ53_05180</name>
</gene>
<evidence type="ECO:0000313" key="9">
    <source>
        <dbReference type="EMBL" id="MBR1368931.1"/>
    </source>
</evidence>
<name>A0A8J7W748_9EURY</name>
<keyword evidence="5" id="KW-0408">Iron</keyword>
<accession>A0A8J7W748</accession>
<reference evidence="9" key="1">
    <citation type="submission" date="2014-12" db="EMBL/GenBank/DDBJ databases">
        <authorList>
            <person name="Huang H.-H."/>
            <person name="Chen S.-C."/>
            <person name="Lai M.-C."/>
        </authorList>
    </citation>
    <scope>NUCLEOTIDE SEQUENCE</scope>
    <source>
        <strain evidence="9">K1F9705b</strain>
    </source>
</reference>